<dbReference type="EMBL" id="CATOUU010000232">
    <property type="protein sequence ID" value="CAI9921704.1"/>
    <property type="molecule type" value="Genomic_DNA"/>
</dbReference>
<evidence type="ECO:0000313" key="1">
    <source>
        <dbReference type="EMBL" id="CAI9921704.1"/>
    </source>
</evidence>
<keyword evidence="5" id="KW-1185">Reference proteome</keyword>
<gene>
    <name evidence="2" type="ORF">HINF_LOCUS62656</name>
    <name evidence="3" type="ORF">HINF_LOCUS67110</name>
    <name evidence="4" type="ORF">HINF_LOCUS69004</name>
    <name evidence="1" type="ORF">HINF_LOCUS9349</name>
</gene>
<dbReference type="AlphaFoldDB" id="A0AA86NM43"/>
<evidence type="ECO:0000313" key="5">
    <source>
        <dbReference type="Proteomes" id="UP001642409"/>
    </source>
</evidence>
<dbReference type="EMBL" id="CATOUU010001158">
    <property type="protein sequence ID" value="CAI9975011.1"/>
    <property type="molecule type" value="Genomic_DNA"/>
</dbReference>
<accession>A0AA86NM43</accession>
<dbReference type="Proteomes" id="UP001642409">
    <property type="component" value="Unassembled WGS sequence"/>
</dbReference>
<sequence>MLTYLDDQLIGQTQLSIFEYKLTIASQLFINDLHTKQQHLFSWDYKLNTTSLRIWLEVCLVLHHYSPSYLYGYFNTFSKYQQWALQKKNLKNQSHQKVKLLALLNQQLKKLQKLKKNPFIKKKKNVVHDNELCRTEIFNCDDYRETQRSMI</sequence>
<evidence type="ECO:0000313" key="3">
    <source>
        <dbReference type="EMBL" id="CAL6093688.1"/>
    </source>
</evidence>
<comment type="caution">
    <text evidence="1">The sequence shown here is derived from an EMBL/GenBank/DDBJ whole genome shotgun (WGS) entry which is preliminary data.</text>
</comment>
<proteinExistence type="predicted"/>
<organism evidence="1">
    <name type="scientific">Hexamita inflata</name>
    <dbReference type="NCBI Taxonomy" id="28002"/>
    <lineage>
        <taxon>Eukaryota</taxon>
        <taxon>Metamonada</taxon>
        <taxon>Diplomonadida</taxon>
        <taxon>Hexamitidae</taxon>
        <taxon>Hexamitinae</taxon>
        <taxon>Hexamita</taxon>
    </lineage>
</organism>
<reference evidence="3 5" key="2">
    <citation type="submission" date="2024-07" db="EMBL/GenBank/DDBJ databases">
        <authorList>
            <person name="Akdeniz Z."/>
        </authorList>
    </citation>
    <scope>NUCLEOTIDE SEQUENCE [LARGE SCALE GENOMIC DNA]</scope>
</reference>
<evidence type="ECO:0000313" key="2">
    <source>
        <dbReference type="EMBL" id="CAI9975011.1"/>
    </source>
</evidence>
<dbReference type="EMBL" id="CAXDID020000460">
    <property type="protein sequence ID" value="CAL6093688.1"/>
    <property type="molecule type" value="Genomic_DNA"/>
</dbReference>
<reference evidence="1" key="1">
    <citation type="submission" date="2023-06" db="EMBL/GenBank/DDBJ databases">
        <authorList>
            <person name="Kurt Z."/>
        </authorList>
    </citation>
    <scope>NUCLEOTIDE SEQUENCE</scope>
</reference>
<dbReference type="EMBL" id="CAXDID020000497">
    <property type="protein sequence ID" value="CAL6097454.1"/>
    <property type="molecule type" value="Genomic_DNA"/>
</dbReference>
<evidence type="ECO:0000313" key="4">
    <source>
        <dbReference type="EMBL" id="CAL6097454.1"/>
    </source>
</evidence>
<name>A0AA86NM43_9EUKA</name>
<protein>
    <submittedName>
        <fullName evidence="3">Hypothetical_protein</fullName>
    </submittedName>
</protein>